<gene>
    <name evidence="1" type="ORF">DPMN_010571</name>
</gene>
<dbReference type="AlphaFoldDB" id="A0A9D4S127"/>
<reference evidence="1" key="2">
    <citation type="submission" date="2020-11" db="EMBL/GenBank/DDBJ databases">
        <authorList>
            <person name="McCartney M.A."/>
            <person name="Auch B."/>
            <person name="Kono T."/>
            <person name="Mallez S."/>
            <person name="Becker A."/>
            <person name="Gohl D.M."/>
            <person name="Silverstein K.A.T."/>
            <person name="Koren S."/>
            <person name="Bechman K.B."/>
            <person name="Herman A."/>
            <person name="Abrahante J.E."/>
            <person name="Garbe J."/>
        </authorList>
    </citation>
    <scope>NUCLEOTIDE SEQUENCE</scope>
    <source>
        <strain evidence="1">Duluth1</strain>
        <tissue evidence="1">Whole animal</tissue>
    </source>
</reference>
<name>A0A9D4S127_DREPO</name>
<dbReference type="EMBL" id="JAIWYP010000001">
    <property type="protein sequence ID" value="KAH3886560.1"/>
    <property type="molecule type" value="Genomic_DNA"/>
</dbReference>
<evidence type="ECO:0000313" key="1">
    <source>
        <dbReference type="EMBL" id="KAH3886560.1"/>
    </source>
</evidence>
<comment type="caution">
    <text evidence="1">The sequence shown here is derived from an EMBL/GenBank/DDBJ whole genome shotgun (WGS) entry which is preliminary data.</text>
</comment>
<keyword evidence="2" id="KW-1185">Reference proteome</keyword>
<reference evidence="1" key="1">
    <citation type="journal article" date="2019" name="bioRxiv">
        <title>The Genome of the Zebra Mussel, Dreissena polymorpha: A Resource for Invasive Species Research.</title>
        <authorList>
            <person name="McCartney M.A."/>
            <person name="Auch B."/>
            <person name="Kono T."/>
            <person name="Mallez S."/>
            <person name="Zhang Y."/>
            <person name="Obille A."/>
            <person name="Becker A."/>
            <person name="Abrahante J.E."/>
            <person name="Garbe J."/>
            <person name="Badalamenti J.P."/>
            <person name="Herman A."/>
            <person name="Mangelson H."/>
            <person name="Liachko I."/>
            <person name="Sullivan S."/>
            <person name="Sone E.D."/>
            <person name="Koren S."/>
            <person name="Silverstein K.A.T."/>
            <person name="Beckman K.B."/>
            <person name="Gohl D.M."/>
        </authorList>
    </citation>
    <scope>NUCLEOTIDE SEQUENCE</scope>
    <source>
        <strain evidence="1">Duluth1</strain>
        <tissue evidence="1">Whole animal</tissue>
    </source>
</reference>
<proteinExistence type="predicted"/>
<sequence length="98" mass="10756">MLPSTSGHLQLIPRQSATVPRPSWHLQETIIRCQTVSQTVGAPAADSKTVCDGAKTVRTPAGDSSTVFDGVRDCRVLLQTVWESLKLPRRSWHVAECM</sequence>
<evidence type="ECO:0000313" key="2">
    <source>
        <dbReference type="Proteomes" id="UP000828390"/>
    </source>
</evidence>
<dbReference type="Proteomes" id="UP000828390">
    <property type="component" value="Unassembled WGS sequence"/>
</dbReference>
<protein>
    <submittedName>
        <fullName evidence="1">Uncharacterized protein</fullName>
    </submittedName>
</protein>
<accession>A0A9D4S127</accession>
<organism evidence="1 2">
    <name type="scientific">Dreissena polymorpha</name>
    <name type="common">Zebra mussel</name>
    <name type="synonym">Mytilus polymorpha</name>
    <dbReference type="NCBI Taxonomy" id="45954"/>
    <lineage>
        <taxon>Eukaryota</taxon>
        <taxon>Metazoa</taxon>
        <taxon>Spiralia</taxon>
        <taxon>Lophotrochozoa</taxon>
        <taxon>Mollusca</taxon>
        <taxon>Bivalvia</taxon>
        <taxon>Autobranchia</taxon>
        <taxon>Heteroconchia</taxon>
        <taxon>Euheterodonta</taxon>
        <taxon>Imparidentia</taxon>
        <taxon>Neoheterodontei</taxon>
        <taxon>Myida</taxon>
        <taxon>Dreissenoidea</taxon>
        <taxon>Dreissenidae</taxon>
        <taxon>Dreissena</taxon>
    </lineage>
</organism>